<feature type="compositionally biased region" description="Acidic residues" evidence="1">
    <location>
        <begin position="89"/>
        <end position="103"/>
    </location>
</feature>
<evidence type="ECO:0000313" key="2">
    <source>
        <dbReference type="EMBL" id="KAK0532783.1"/>
    </source>
</evidence>
<sequence length="590" mass="64085">MARSSKSSSSSTASVGGTASSTSSGSSTRVSAASAKLTKGTKGTKAGPSSPLLTKSRLSLNTKLSKQQSSLSKAAAFSKAAASSAATLDEFDDADDTDFELVDEDRGARTSSDEDDSSTGGTTTDDDDDDDTSDEETSSDEDYRTVPTSKKRPRSSKKRNQKRRVKKSKRRKIADDNDDDDDDEFKLEMRSAMQKLLEVVKVVQHLAHVVEKLSSKVSETDSSVDSTYAKAIIKEPVITASSAEEYTRRTGVKLAQRVCWTEKEARAVLAAERQAEGIKGAVTATTPIPVATSTRTSDGEQVSEERLRTIWRIVREICKIFSACEDVRTPDEKGKITTRGIQYYRDHYQTVVDRVVELLEDRVEELRYCEDHWKALNFVCRRLKSLSEKDPRRDGVIAELARVKEEAAPEQAQQSTQSSALAPPAQLVSAKDNKGKATKGAPSRRRGAAIAAATAPASEDADLDELERRMTRPAATHAHQAVMASYPAPAPPGVLVPTQEQDSERAGVTPGLEAMLLNPAHSDGQVKNVASRTAYDTYTQAQAQAQAHNVAAAASSSQAVYHHPGYAYHYGPESRPAPPPTFEQYHQSQR</sequence>
<evidence type="ECO:0000256" key="1">
    <source>
        <dbReference type="SAM" id="MobiDB-lite"/>
    </source>
</evidence>
<comment type="caution">
    <text evidence="2">The sequence shown here is derived from an EMBL/GenBank/DDBJ whole genome shotgun (WGS) entry which is preliminary data.</text>
</comment>
<dbReference type="AlphaFoldDB" id="A0AAN6JKE5"/>
<keyword evidence="3" id="KW-1185">Reference proteome</keyword>
<protein>
    <submittedName>
        <fullName evidence="2">Uncharacterized protein</fullName>
    </submittedName>
</protein>
<proteinExistence type="predicted"/>
<reference evidence="2" key="1">
    <citation type="journal article" date="2023" name="PhytoFront">
        <title>Draft Genome Resources of Seven Strains of Tilletia horrida, Causal Agent of Kernel Smut of Rice.</title>
        <authorList>
            <person name="Khanal S."/>
            <person name="Antony Babu S."/>
            <person name="Zhou X.G."/>
        </authorList>
    </citation>
    <scope>NUCLEOTIDE SEQUENCE</scope>
    <source>
        <strain evidence="2">TX3</strain>
    </source>
</reference>
<feature type="compositionally biased region" description="Low complexity" evidence="1">
    <location>
        <begin position="409"/>
        <end position="426"/>
    </location>
</feature>
<gene>
    <name evidence="2" type="ORF">OC842_003183</name>
</gene>
<organism evidence="2 3">
    <name type="scientific">Tilletia horrida</name>
    <dbReference type="NCBI Taxonomy" id="155126"/>
    <lineage>
        <taxon>Eukaryota</taxon>
        <taxon>Fungi</taxon>
        <taxon>Dikarya</taxon>
        <taxon>Basidiomycota</taxon>
        <taxon>Ustilaginomycotina</taxon>
        <taxon>Exobasidiomycetes</taxon>
        <taxon>Tilletiales</taxon>
        <taxon>Tilletiaceae</taxon>
        <taxon>Tilletia</taxon>
    </lineage>
</organism>
<name>A0AAN6JKE5_9BASI</name>
<feature type="compositionally biased region" description="Low complexity" evidence="1">
    <location>
        <begin position="58"/>
        <end position="88"/>
    </location>
</feature>
<accession>A0AAN6JKE5</accession>
<feature type="compositionally biased region" description="Basic residues" evidence="1">
    <location>
        <begin position="149"/>
        <end position="172"/>
    </location>
</feature>
<feature type="compositionally biased region" description="Low complexity" evidence="1">
    <location>
        <begin position="1"/>
        <end position="50"/>
    </location>
</feature>
<feature type="region of interest" description="Disordered" evidence="1">
    <location>
        <begin position="407"/>
        <end position="463"/>
    </location>
</feature>
<feature type="region of interest" description="Disordered" evidence="1">
    <location>
        <begin position="566"/>
        <end position="590"/>
    </location>
</feature>
<dbReference type="Proteomes" id="UP001176521">
    <property type="component" value="Unassembled WGS sequence"/>
</dbReference>
<feature type="compositionally biased region" description="Low complexity" evidence="1">
    <location>
        <begin position="448"/>
        <end position="458"/>
    </location>
</feature>
<feature type="compositionally biased region" description="Acidic residues" evidence="1">
    <location>
        <begin position="124"/>
        <end position="140"/>
    </location>
</feature>
<feature type="region of interest" description="Disordered" evidence="1">
    <location>
        <begin position="1"/>
        <end position="183"/>
    </location>
</feature>
<dbReference type="EMBL" id="JAPDMQ010000152">
    <property type="protein sequence ID" value="KAK0532783.1"/>
    <property type="molecule type" value="Genomic_DNA"/>
</dbReference>
<evidence type="ECO:0000313" key="3">
    <source>
        <dbReference type="Proteomes" id="UP001176521"/>
    </source>
</evidence>